<feature type="region of interest" description="Disordered" evidence="1">
    <location>
        <begin position="102"/>
        <end position="123"/>
    </location>
</feature>
<evidence type="ECO:0000313" key="3">
    <source>
        <dbReference type="Proteomes" id="UP000078200"/>
    </source>
</evidence>
<feature type="compositionally biased region" description="Polar residues" evidence="1">
    <location>
        <begin position="105"/>
        <end position="115"/>
    </location>
</feature>
<dbReference type="STRING" id="7395.A0A1A9VAF7"/>
<dbReference type="VEuPathDB" id="VectorBase:GAUT030976"/>
<dbReference type="AlphaFoldDB" id="A0A1A9VAF7"/>
<name>A0A1A9VAF7_GLOAU</name>
<evidence type="ECO:0000256" key="1">
    <source>
        <dbReference type="SAM" id="MobiDB-lite"/>
    </source>
</evidence>
<reference evidence="2" key="1">
    <citation type="submission" date="2020-05" db="UniProtKB">
        <authorList>
            <consortium name="EnsemblMetazoa"/>
        </authorList>
    </citation>
    <scope>IDENTIFICATION</scope>
    <source>
        <strain evidence="2">TTRI</strain>
    </source>
</reference>
<protein>
    <submittedName>
        <fullName evidence="2">Uncharacterized protein</fullName>
    </submittedName>
</protein>
<dbReference type="EnsemblMetazoa" id="GAUT030976-RA">
    <property type="protein sequence ID" value="GAUT030976-PA"/>
    <property type="gene ID" value="GAUT030976"/>
</dbReference>
<sequence>MLWIISDVFMHFVSLRVIRAFRSTLEDLSERRSMHSLHSLRSPRNGLPSHGYGYPQHFNSNLFNVNYSSYSIQRPQQQQYEQKQGQGEKISQMPIDMIYIDEDPSSTQKHPNSVVSDGGSVNGRRLVSVTDAAYGLRHSTGTGTQKTPPPSLSARQTETRI</sequence>
<accession>A0A1A9VAF7</accession>
<proteinExistence type="predicted"/>
<organism evidence="2 3">
    <name type="scientific">Glossina austeni</name>
    <name type="common">Savannah tsetse fly</name>
    <dbReference type="NCBI Taxonomy" id="7395"/>
    <lineage>
        <taxon>Eukaryota</taxon>
        <taxon>Metazoa</taxon>
        <taxon>Ecdysozoa</taxon>
        <taxon>Arthropoda</taxon>
        <taxon>Hexapoda</taxon>
        <taxon>Insecta</taxon>
        <taxon>Pterygota</taxon>
        <taxon>Neoptera</taxon>
        <taxon>Endopterygota</taxon>
        <taxon>Diptera</taxon>
        <taxon>Brachycera</taxon>
        <taxon>Muscomorpha</taxon>
        <taxon>Hippoboscoidea</taxon>
        <taxon>Glossinidae</taxon>
        <taxon>Glossina</taxon>
    </lineage>
</organism>
<feature type="region of interest" description="Disordered" evidence="1">
    <location>
        <begin position="135"/>
        <end position="161"/>
    </location>
</feature>
<keyword evidence="3" id="KW-1185">Reference proteome</keyword>
<evidence type="ECO:0000313" key="2">
    <source>
        <dbReference type="EnsemblMetazoa" id="GAUT030976-PA"/>
    </source>
</evidence>
<dbReference type="Proteomes" id="UP000078200">
    <property type="component" value="Unassembled WGS sequence"/>
</dbReference>